<dbReference type="EnsemblPlants" id="AET1Gv20283000.6">
    <property type="protein sequence ID" value="AET1Gv20283000.6"/>
    <property type="gene ID" value="AET1Gv20283000"/>
</dbReference>
<keyword evidence="3" id="KW-1185">Reference proteome</keyword>
<organism evidence="2 3">
    <name type="scientific">Aegilops tauschii subsp. strangulata</name>
    <name type="common">Goatgrass</name>
    <dbReference type="NCBI Taxonomy" id="200361"/>
    <lineage>
        <taxon>Eukaryota</taxon>
        <taxon>Viridiplantae</taxon>
        <taxon>Streptophyta</taxon>
        <taxon>Embryophyta</taxon>
        <taxon>Tracheophyta</taxon>
        <taxon>Spermatophyta</taxon>
        <taxon>Magnoliopsida</taxon>
        <taxon>Liliopsida</taxon>
        <taxon>Poales</taxon>
        <taxon>Poaceae</taxon>
        <taxon>BOP clade</taxon>
        <taxon>Pooideae</taxon>
        <taxon>Triticodae</taxon>
        <taxon>Triticeae</taxon>
        <taxon>Triticinae</taxon>
        <taxon>Aegilops</taxon>
    </lineage>
</organism>
<accession>A0A452Y420</accession>
<reference evidence="2" key="5">
    <citation type="journal article" date="2021" name="G3 (Bethesda)">
        <title>Aegilops tauschii genome assembly Aet v5.0 features greater sequence contiguity and improved annotation.</title>
        <authorList>
            <person name="Wang L."/>
            <person name="Zhu T."/>
            <person name="Rodriguez J.C."/>
            <person name="Deal K.R."/>
            <person name="Dubcovsky J."/>
            <person name="McGuire P.E."/>
            <person name="Lux T."/>
            <person name="Spannagl M."/>
            <person name="Mayer K.F.X."/>
            <person name="Baldrich P."/>
            <person name="Meyers B.C."/>
            <person name="Huo N."/>
            <person name="Gu Y.Q."/>
            <person name="Zhou H."/>
            <person name="Devos K.M."/>
            <person name="Bennetzen J.L."/>
            <person name="Unver T."/>
            <person name="Budak H."/>
            <person name="Gulick P.J."/>
            <person name="Galiba G."/>
            <person name="Kalapos B."/>
            <person name="Nelson D.R."/>
            <person name="Li P."/>
            <person name="You F.M."/>
            <person name="Luo M.C."/>
            <person name="Dvorak J."/>
        </authorList>
    </citation>
    <scope>NUCLEOTIDE SEQUENCE [LARGE SCALE GENOMIC DNA]</scope>
    <source>
        <strain evidence="2">cv. AL8/78</strain>
    </source>
</reference>
<name>A0A452Y420_AEGTS</name>
<protein>
    <submittedName>
        <fullName evidence="2">Uncharacterized protein</fullName>
    </submittedName>
</protein>
<sequence length="40" mass="4130">THPILSLSLPFRGKTKKVGPCKEGSEPPRDGAAAAASLLQ</sequence>
<evidence type="ECO:0000313" key="3">
    <source>
        <dbReference type="Proteomes" id="UP000015105"/>
    </source>
</evidence>
<proteinExistence type="predicted"/>
<dbReference type="Proteomes" id="UP000015105">
    <property type="component" value="Chromosome 1D"/>
</dbReference>
<feature type="region of interest" description="Disordered" evidence="1">
    <location>
        <begin position="1"/>
        <end position="40"/>
    </location>
</feature>
<dbReference type="AlphaFoldDB" id="A0A452Y420"/>
<reference evidence="3" key="2">
    <citation type="journal article" date="2017" name="Nat. Plants">
        <title>The Aegilops tauschii genome reveals multiple impacts of transposons.</title>
        <authorList>
            <person name="Zhao G."/>
            <person name="Zou C."/>
            <person name="Li K."/>
            <person name="Wang K."/>
            <person name="Li T."/>
            <person name="Gao L."/>
            <person name="Zhang X."/>
            <person name="Wang H."/>
            <person name="Yang Z."/>
            <person name="Liu X."/>
            <person name="Jiang W."/>
            <person name="Mao L."/>
            <person name="Kong X."/>
            <person name="Jiao Y."/>
            <person name="Jia J."/>
        </authorList>
    </citation>
    <scope>NUCLEOTIDE SEQUENCE [LARGE SCALE GENOMIC DNA]</scope>
    <source>
        <strain evidence="3">cv. AL8/78</strain>
    </source>
</reference>
<evidence type="ECO:0000313" key="2">
    <source>
        <dbReference type="EnsemblPlants" id="AET1Gv20283000.6"/>
    </source>
</evidence>
<reference evidence="2" key="4">
    <citation type="submission" date="2019-03" db="UniProtKB">
        <authorList>
            <consortium name="EnsemblPlants"/>
        </authorList>
    </citation>
    <scope>IDENTIFICATION</scope>
</reference>
<reference evidence="2" key="3">
    <citation type="journal article" date="2017" name="Nature">
        <title>Genome sequence of the progenitor of the wheat D genome Aegilops tauschii.</title>
        <authorList>
            <person name="Luo M.C."/>
            <person name="Gu Y.Q."/>
            <person name="Puiu D."/>
            <person name="Wang H."/>
            <person name="Twardziok S.O."/>
            <person name="Deal K.R."/>
            <person name="Huo N."/>
            <person name="Zhu T."/>
            <person name="Wang L."/>
            <person name="Wang Y."/>
            <person name="McGuire P.E."/>
            <person name="Liu S."/>
            <person name="Long H."/>
            <person name="Ramasamy R.K."/>
            <person name="Rodriguez J.C."/>
            <person name="Van S.L."/>
            <person name="Yuan L."/>
            <person name="Wang Z."/>
            <person name="Xia Z."/>
            <person name="Xiao L."/>
            <person name="Anderson O.D."/>
            <person name="Ouyang S."/>
            <person name="Liang Y."/>
            <person name="Zimin A.V."/>
            <person name="Pertea G."/>
            <person name="Qi P."/>
            <person name="Bennetzen J.L."/>
            <person name="Dai X."/>
            <person name="Dawson M.W."/>
            <person name="Muller H.G."/>
            <person name="Kugler K."/>
            <person name="Rivarola-Duarte L."/>
            <person name="Spannagl M."/>
            <person name="Mayer K.F.X."/>
            <person name="Lu F.H."/>
            <person name="Bevan M.W."/>
            <person name="Leroy P."/>
            <person name="Li P."/>
            <person name="You F.M."/>
            <person name="Sun Q."/>
            <person name="Liu Z."/>
            <person name="Lyons E."/>
            <person name="Wicker T."/>
            <person name="Salzberg S.L."/>
            <person name="Devos K.M."/>
            <person name="Dvorak J."/>
        </authorList>
    </citation>
    <scope>NUCLEOTIDE SEQUENCE [LARGE SCALE GENOMIC DNA]</scope>
    <source>
        <strain evidence="2">cv. AL8/78</strain>
    </source>
</reference>
<evidence type="ECO:0000256" key="1">
    <source>
        <dbReference type="SAM" id="MobiDB-lite"/>
    </source>
</evidence>
<dbReference type="Gramene" id="AET1Gv20283000.6">
    <property type="protein sequence ID" value="AET1Gv20283000.6"/>
    <property type="gene ID" value="AET1Gv20283000"/>
</dbReference>
<reference evidence="3" key="1">
    <citation type="journal article" date="2014" name="Science">
        <title>Ancient hybridizations among the ancestral genomes of bread wheat.</title>
        <authorList>
            <consortium name="International Wheat Genome Sequencing Consortium,"/>
            <person name="Marcussen T."/>
            <person name="Sandve S.R."/>
            <person name="Heier L."/>
            <person name="Spannagl M."/>
            <person name="Pfeifer M."/>
            <person name="Jakobsen K.S."/>
            <person name="Wulff B.B."/>
            <person name="Steuernagel B."/>
            <person name="Mayer K.F."/>
            <person name="Olsen O.A."/>
        </authorList>
    </citation>
    <scope>NUCLEOTIDE SEQUENCE [LARGE SCALE GENOMIC DNA]</scope>
    <source>
        <strain evidence="3">cv. AL8/78</strain>
    </source>
</reference>